<comment type="caution">
    <text evidence="2">The sequence shown here is derived from an EMBL/GenBank/DDBJ whole genome shotgun (WGS) entry which is preliminary data.</text>
</comment>
<keyword evidence="1" id="KW-0732">Signal</keyword>
<dbReference type="OrthoDB" id="5397661at2"/>
<accession>A0A2N5X0P5</accession>
<organism evidence="2 3">
    <name type="scientific">Pseudohalioglobus lutimaris</name>
    <dbReference type="NCBI Taxonomy" id="1737061"/>
    <lineage>
        <taxon>Bacteria</taxon>
        <taxon>Pseudomonadati</taxon>
        <taxon>Pseudomonadota</taxon>
        <taxon>Gammaproteobacteria</taxon>
        <taxon>Cellvibrionales</taxon>
        <taxon>Halieaceae</taxon>
        <taxon>Pseudohalioglobus</taxon>
    </lineage>
</organism>
<dbReference type="Proteomes" id="UP000235005">
    <property type="component" value="Unassembled WGS sequence"/>
</dbReference>
<evidence type="ECO:0000313" key="2">
    <source>
        <dbReference type="EMBL" id="PLW68062.1"/>
    </source>
</evidence>
<gene>
    <name evidence="2" type="ORF">C0039_13950</name>
</gene>
<sequence length="107" mass="12202">MKRLVFKVLALVLLSAPLTVIAQSPSVRLESRVTGNRELPKVTYILPWRQPAEMDFSWEPEAGIAGDLFRPLRRDEYLRQLRYQHTLVENANGALSPATDNLEERGN</sequence>
<dbReference type="RefSeq" id="WP_101518403.1">
    <property type="nucleotide sequence ID" value="NZ_PKUS01000019.1"/>
</dbReference>
<name>A0A2N5X0P5_9GAMM</name>
<dbReference type="AlphaFoldDB" id="A0A2N5X0P5"/>
<evidence type="ECO:0000256" key="1">
    <source>
        <dbReference type="SAM" id="SignalP"/>
    </source>
</evidence>
<evidence type="ECO:0000313" key="3">
    <source>
        <dbReference type="Proteomes" id="UP000235005"/>
    </source>
</evidence>
<feature type="chain" id="PRO_5014872508" evidence="1">
    <location>
        <begin position="23"/>
        <end position="107"/>
    </location>
</feature>
<dbReference type="EMBL" id="PKUS01000019">
    <property type="protein sequence ID" value="PLW68062.1"/>
    <property type="molecule type" value="Genomic_DNA"/>
</dbReference>
<keyword evidence="3" id="KW-1185">Reference proteome</keyword>
<reference evidence="2 3" key="1">
    <citation type="submission" date="2018-01" db="EMBL/GenBank/DDBJ databases">
        <title>The draft genome sequence of Halioglobus lutimaris HF004.</title>
        <authorList>
            <person name="Du Z.-J."/>
            <person name="Shi M.-J."/>
        </authorList>
    </citation>
    <scope>NUCLEOTIDE SEQUENCE [LARGE SCALE GENOMIC DNA]</scope>
    <source>
        <strain evidence="2 3">HF004</strain>
    </source>
</reference>
<protein>
    <submittedName>
        <fullName evidence="2">Uncharacterized protein</fullName>
    </submittedName>
</protein>
<feature type="signal peptide" evidence="1">
    <location>
        <begin position="1"/>
        <end position="22"/>
    </location>
</feature>
<proteinExistence type="predicted"/>